<evidence type="ECO:0000313" key="2">
    <source>
        <dbReference type="Proteomes" id="UP000235584"/>
    </source>
</evidence>
<protein>
    <submittedName>
        <fullName evidence="1">Uncharacterized protein</fullName>
    </submittedName>
</protein>
<dbReference type="EMBL" id="CP025704">
    <property type="protein sequence ID" value="AUN96700.1"/>
    <property type="molecule type" value="Genomic_DNA"/>
</dbReference>
<proteinExistence type="predicted"/>
<dbReference type="AlphaFoldDB" id="A0A2K9NMG2"/>
<sequence length="178" mass="19650">MVKNKFCQNSGQSTIEFLMTFTAAVGFIFVFLKMALNYTDGYMVHHATFLAARSYLVTDADRDDIDEGDRLAKTTAERVFNSYLPDGLIKGVTGGDLKENSPNPTTTKFRAFVGLYIEYAQRFSIGFVGGKSNVNFRSEAFLGREPSRSESKQQVCAAIKSLGLSRCDVHVTLEDNGG</sequence>
<reference evidence="1 2" key="1">
    <citation type="submission" date="2018-01" db="EMBL/GenBank/DDBJ databases">
        <title>Complete genome sequence of Bacteriovorax stolpii DSM12778.</title>
        <authorList>
            <person name="Tang B."/>
            <person name="Chang J."/>
        </authorList>
    </citation>
    <scope>NUCLEOTIDE SEQUENCE [LARGE SCALE GENOMIC DNA]</scope>
    <source>
        <strain evidence="1 2">DSM 12778</strain>
    </source>
</reference>
<accession>A0A2K9NMG2</accession>
<organism evidence="1 2">
    <name type="scientific">Bacteriovorax stolpii</name>
    <name type="common">Bdellovibrio stolpii</name>
    <dbReference type="NCBI Taxonomy" id="960"/>
    <lineage>
        <taxon>Bacteria</taxon>
        <taxon>Pseudomonadati</taxon>
        <taxon>Bdellovibrionota</taxon>
        <taxon>Bacteriovoracia</taxon>
        <taxon>Bacteriovoracales</taxon>
        <taxon>Bacteriovoracaceae</taxon>
        <taxon>Bacteriovorax</taxon>
    </lineage>
</organism>
<gene>
    <name evidence="1" type="ORF">C0V70_00960</name>
</gene>
<keyword evidence="2" id="KW-1185">Reference proteome</keyword>
<evidence type="ECO:0000313" key="1">
    <source>
        <dbReference type="EMBL" id="AUN96700.1"/>
    </source>
</evidence>
<dbReference type="Proteomes" id="UP000235584">
    <property type="component" value="Chromosome"/>
</dbReference>
<name>A0A2K9NMG2_BACTC</name>
<dbReference type="KEGG" id="bsto:C0V70_00960"/>
<dbReference type="OrthoDB" id="5293285at2"/>
<dbReference type="RefSeq" id="WP_102241995.1">
    <property type="nucleotide sequence ID" value="NZ_CP025704.1"/>
</dbReference>